<proteinExistence type="predicted"/>
<evidence type="ECO:0000313" key="6">
    <source>
        <dbReference type="Proteomes" id="UP001596390"/>
    </source>
</evidence>
<keyword evidence="6" id="KW-1185">Reference proteome</keyword>
<accession>A0ABD5YKE5</accession>
<feature type="region of interest" description="Disordered" evidence="3">
    <location>
        <begin position="82"/>
        <end position="157"/>
    </location>
</feature>
<feature type="compositionally biased region" description="Low complexity" evidence="3">
    <location>
        <begin position="121"/>
        <end position="130"/>
    </location>
</feature>
<keyword evidence="2" id="KW-0804">Transcription</keyword>
<evidence type="ECO:0000256" key="1">
    <source>
        <dbReference type="ARBA" id="ARBA00023015"/>
    </source>
</evidence>
<feature type="compositionally biased region" description="Basic and acidic residues" evidence="3">
    <location>
        <begin position="82"/>
        <end position="95"/>
    </location>
</feature>
<evidence type="ECO:0000259" key="4">
    <source>
        <dbReference type="Pfam" id="PF04967"/>
    </source>
</evidence>
<dbReference type="AlphaFoldDB" id="A0ABD5YKE5"/>
<dbReference type="PANTHER" id="PTHR34236:SF1">
    <property type="entry name" value="DIMETHYL SULFOXIDE REDUCTASE TRANSCRIPTIONAL ACTIVATOR"/>
    <property type="match status" value="1"/>
</dbReference>
<evidence type="ECO:0000256" key="3">
    <source>
        <dbReference type="SAM" id="MobiDB-lite"/>
    </source>
</evidence>
<dbReference type="RefSeq" id="WP_267665664.1">
    <property type="nucleotide sequence ID" value="NZ_JAODIX010000079.1"/>
</dbReference>
<evidence type="ECO:0000313" key="5">
    <source>
        <dbReference type="EMBL" id="MFC7188222.1"/>
    </source>
</evidence>
<dbReference type="InterPro" id="IPR007050">
    <property type="entry name" value="HTH_bacterioopsin"/>
</dbReference>
<keyword evidence="1" id="KW-0805">Transcription regulation</keyword>
<dbReference type="Pfam" id="PF04967">
    <property type="entry name" value="HTH_10"/>
    <property type="match status" value="1"/>
</dbReference>
<comment type="caution">
    <text evidence="5">The sequence shown here is derived from an EMBL/GenBank/DDBJ whole genome shotgun (WGS) entry which is preliminary data.</text>
</comment>
<dbReference type="Proteomes" id="UP001596390">
    <property type="component" value="Unassembled WGS sequence"/>
</dbReference>
<dbReference type="EMBL" id="JBHSZZ010000079">
    <property type="protein sequence ID" value="MFC7188222.1"/>
    <property type="molecule type" value="Genomic_DNA"/>
</dbReference>
<name>A0ABD5YKE5_9EURY</name>
<gene>
    <name evidence="5" type="ORF">ACFQMK_15340</name>
</gene>
<sequence>MTDGIHVELAMSACDRCPVAALSSNTAVEELRVDAADDRVEFVADDPPEDPPTGLDLVDFGGQAHGRYEIACECTDIDGGRAADDAGADGERAVDDAGADGGRAADDAGADSERAADDAATDGGVVIDAANVGRPGDGETDADALDPSPPAESDAPCEGCSCGGLPTAFANFPVSPRRTGMVDGDIRVSFVLSGHGELQAIVDECEAAGLGVELRRLCVDRGGEEGDPCSDVVPVDLAGVTDRQAEIATVAAEEGYFEAGGVSADDVAAEFDLAKSTVSEHLRTVTAALFSQTFGDGS</sequence>
<dbReference type="PANTHER" id="PTHR34236">
    <property type="entry name" value="DIMETHYL SULFOXIDE REDUCTASE TRANSCRIPTIONAL ACTIVATOR"/>
    <property type="match status" value="1"/>
</dbReference>
<organism evidence="5 6">
    <name type="scientific">Halorubrum yunnanense</name>
    <dbReference type="NCBI Taxonomy" id="1526162"/>
    <lineage>
        <taxon>Archaea</taxon>
        <taxon>Methanobacteriati</taxon>
        <taxon>Methanobacteriota</taxon>
        <taxon>Stenosarchaea group</taxon>
        <taxon>Halobacteria</taxon>
        <taxon>Halobacteriales</taxon>
        <taxon>Haloferacaceae</taxon>
        <taxon>Halorubrum</taxon>
    </lineage>
</organism>
<feature type="compositionally biased region" description="Basic and acidic residues" evidence="3">
    <location>
        <begin position="103"/>
        <end position="117"/>
    </location>
</feature>
<protein>
    <submittedName>
        <fullName evidence="5">Helix-turn-helix domain-containing protein</fullName>
    </submittedName>
</protein>
<reference evidence="5 6" key="1">
    <citation type="journal article" date="2019" name="Int. J. Syst. Evol. Microbiol.">
        <title>The Global Catalogue of Microorganisms (GCM) 10K type strain sequencing project: providing services to taxonomists for standard genome sequencing and annotation.</title>
        <authorList>
            <consortium name="The Broad Institute Genomics Platform"/>
            <consortium name="The Broad Institute Genome Sequencing Center for Infectious Disease"/>
            <person name="Wu L."/>
            <person name="Ma J."/>
        </authorList>
    </citation>
    <scope>NUCLEOTIDE SEQUENCE [LARGE SCALE GENOMIC DNA]</scope>
    <source>
        <strain evidence="5 6">Q85</strain>
    </source>
</reference>
<evidence type="ECO:0000256" key="2">
    <source>
        <dbReference type="ARBA" id="ARBA00023163"/>
    </source>
</evidence>
<feature type="domain" description="HTH bat-type" evidence="4">
    <location>
        <begin position="241"/>
        <end position="290"/>
    </location>
</feature>